<sequence>MIMPFEGLTIIKKFPSRKNAVYLVERGGWRLVLKVYGNDRRKNEADVLRSALKAGIRVPEIIEEGESALLMEFIPGRLANDYLETCRIEEIALGVADWLAGFHKAFRSGDSVLLKSDAILKNFIVSDSLYGIDFELSRIGRPEEDVGEALAYLLDTRPMFADDKLGLCQAFIERYERGSGIGLKGVDAFVARSLREAAGFRPAQRGLLMRKAAEIEESRPFTRCRR</sequence>
<keyword evidence="1" id="KW-0418">Kinase</keyword>
<protein>
    <submittedName>
        <fullName evidence="1">Mn2+-dependent serine/threonine protein kinase</fullName>
    </submittedName>
</protein>
<dbReference type="SUPFAM" id="SSF56112">
    <property type="entry name" value="Protein kinase-like (PK-like)"/>
    <property type="match status" value="1"/>
</dbReference>
<dbReference type="AlphaFoldDB" id="H8I5F8"/>
<dbReference type="OrthoDB" id="379487at2157"/>
<gene>
    <name evidence="1" type="ordered locus">Mtc_0079</name>
</gene>
<dbReference type="GeneID" id="11970838"/>
<name>H8I5F8_METCZ</name>
<dbReference type="STRING" id="1041930.Mtc_0079"/>
<organism evidence="1 2">
    <name type="scientific">Methanocella conradii (strain DSM 24694 / JCM 17849 / CGMCC 1.5162 / HZ254)</name>
    <dbReference type="NCBI Taxonomy" id="1041930"/>
    <lineage>
        <taxon>Archaea</taxon>
        <taxon>Methanobacteriati</taxon>
        <taxon>Methanobacteriota</taxon>
        <taxon>Stenosarchaea group</taxon>
        <taxon>Methanomicrobia</taxon>
        <taxon>Methanocellales</taxon>
        <taxon>Methanocellaceae</taxon>
        <taxon>Methanocella</taxon>
    </lineage>
</organism>
<keyword evidence="1" id="KW-0723">Serine/threonine-protein kinase</keyword>
<dbReference type="RefSeq" id="WP_014404691.1">
    <property type="nucleotide sequence ID" value="NC_017034.1"/>
</dbReference>
<dbReference type="KEGG" id="mez:Mtc_0079"/>
<accession>H8I5F8</accession>
<keyword evidence="2" id="KW-1185">Reference proteome</keyword>
<dbReference type="Gene3D" id="3.90.1200.10">
    <property type="match status" value="1"/>
</dbReference>
<proteinExistence type="predicted"/>
<dbReference type="InterPro" id="IPR011009">
    <property type="entry name" value="Kinase-like_dom_sf"/>
</dbReference>
<evidence type="ECO:0000313" key="2">
    <source>
        <dbReference type="Proteomes" id="UP000005233"/>
    </source>
</evidence>
<evidence type="ECO:0000313" key="1">
    <source>
        <dbReference type="EMBL" id="AFC98852.1"/>
    </source>
</evidence>
<dbReference type="eggNOG" id="arCOG01185">
    <property type="taxonomic scope" value="Archaea"/>
</dbReference>
<dbReference type="HOGENOM" id="CLU_1128628_0_0_2"/>
<dbReference type="EMBL" id="CP003243">
    <property type="protein sequence ID" value="AFC98852.1"/>
    <property type="molecule type" value="Genomic_DNA"/>
</dbReference>
<dbReference type="Proteomes" id="UP000005233">
    <property type="component" value="Chromosome"/>
</dbReference>
<keyword evidence="1" id="KW-0808">Transferase</keyword>
<reference evidence="1 2" key="1">
    <citation type="journal article" date="2012" name="J. Bacteriol.">
        <title>Complete genome sequence of a thermophilic methanogen, Methanocella conradii HZ254, isolated from Chinese rice field soil.</title>
        <authorList>
            <person name="Lu Z."/>
            <person name="Lu Y."/>
        </authorList>
    </citation>
    <scope>NUCLEOTIDE SEQUENCE [LARGE SCALE GENOMIC DNA]</scope>
    <source>
        <strain evidence="2">DSM 24694 / JCM 17849 / CGMCC 1.5162 / HZ254</strain>
    </source>
</reference>
<dbReference type="GO" id="GO:0004674">
    <property type="term" value="F:protein serine/threonine kinase activity"/>
    <property type="evidence" value="ECO:0007669"/>
    <property type="project" value="UniProtKB-KW"/>
</dbReference>